<sequence>TVLITFRGLNLPNNIIIQYVRCPVEPYIPRNNQCFKCLRYGHMSRQCKSNVRCWKCGEGHDKSQCPAEAPEKCVHCNGNHSSLDSKKCPEYLKQKSIRSVMTTENLTFI</sequence>
<dbReference type="Gene3D" id="4.10.60.10">
    <property type="entry name" value="Zinc finger, CCHC-type"/>
    <property type="match status" value="1"/>
</dbReference>
<dbReference type="GO" id="GO:0003676">
    <property type="term" value="F:nucleic acid binding"/>
    <property type="evidence" value="ECO:0007669"/>
    <property type="project" value="InterPro"/>
</dbReference>
<dbReference type="PROSITE" id="PS50158">
    <property type="entry name" value="ZF_CCHC"/>
    <property type="match status" value="1"/>
</dbReference>
<proteinExistence type="evidence at transcript level"/>
<feature type="non-terminal residue" evidence="3">
    <location>
        <position position="109"/>
    </location>
</feature>
<evidence type="ECO:0000313" key="3">
    <source>
        <dbReference type="EMBL" id="JAC16815.1"/>
    </source>
</evidence>
<dbReference type="InterPro" id="IPR001878">
    <property type="entry name" value="Znf_CCHC"/>
</dbReference>
<feature type="non-terminal residue" evidence="3">
    <location>
        <position position="1"/>
    </location>
</feature>
<dbReference type="SUPFAM" id="SSF57756">
    <property type="entry name" value="Retrovirus zinc finger-like domains"/>
    <property type="match status" value="1"/>
</dbReference>
<keyword evidence="1" id="KW-0479">Metal-binding</keyword>
<organism evidence="3">
    <name type="scientific">Triatoma infestans</name>
    <name type="common">Assassin bug</name>
    <dbReference type="NCBI Taxonomy" id="30076"/>
    <lineage>
        <taxon>Eukaryota</taxon>
        <taxon>Metazoa</taxon>
        <taxon>Ecdysozoa</taxon>
        <taxon>Arthropoda</taxon>
        <taxon>Hexapoda</taxon>
        <taxon>Insecta</taxon>
        <taxon>Pterygota</taxon>
        <taxon>Neoptera</taxon>
        <taxon>Paraneoptera</taxon>
        <taxon>Hemiptera</taxon>
        <taxon>Heteroptera</taxon>
        <taxon>Panheteroptera</taxon>
        <taxon>Cimicomorpha</taxon>
        <taxon>Reduviidae</taxon>
        <taxon>Triatominae</taxon>
        <taxon>Triatoma</taxon>
    </lineage>
</organism>
<dbReference type="EMBL" id="GBBI01001897">
    <property type="protein sequence ID" value="JAC16815.1"/>
    <property type="molecule type" value="mRNA"/>
</dbReference>
<evidence type="ECO:0000259" key="2">
    <source>
        <dbReference type="PROSITE" id="PS50158"/>
    </source>
</evidence>
<dbReference type="SMART" id="SM00343">
    <property type="entry name" value="ZnF_C2HC"/>
    <property type="match status" value="2"/>
</dbReference>
<dbReference type="AlphaFoldDB" id="A0A023F6G1"/>
<evidence type="ECO:0000256" key="1">
    <source>
        <dbReference type="PROSITE-ProRule" id="PRU00047"/>
    </source>
</evidence>
<name>A0A023F6G1_TRIIF</name>
<dbReference type="InterPro" id="IPR036875">
    <property type="entry name" value="Znf_CCHC_sf"/>
</dbReference>
<keyword evidence="1" id="KW-0862">Zinc</keyword>
<reference evidence="3" key="1">
    <citation type="journal article" date="2014" name="PLoS Negl. Trop. Dis.">
        <title>An updated insight into the Sialotranscriptome of Triatoma infestans: developmental stage and geographic variations.</title>
        <authorList>
            <person name="Schwarz A."/>
            <person name="Medrano-Mercado N."/>
            <person name="Schaub G.A."/>
            <person name="Struchiner C.J."/>
            <person name="Bargues M.D."/>
            <person name="Levy M.Z."/>
            <person name="Ribeiro J.M."/>
        </authorList>
    </citation>
    <scope>NUCLEOTIDE SEQUENCE</scope>
    <source>
        <strain evidence="3">Chile</strain>
        <tissue evidence="3">Salivary glands</tissue>
    </source>
</reference>
<keyword evidence="1" id="KW-0863">Zinc-finger</keyword>
<dbReference type="GO" id="GO:0008270">
    <property type="term" value="F:zinc ion binding"/>
    <property type="evidence" value="ECO:0007669"/>
    <property type="project" value="UniProtKB-KW"/>
</dbReference>
<feature type="domain" description="CCHC-type" evidence="2">
    <location>
        <begin position="34"/>
        <end position="49"/>
    </location>
</feature>
<accession>A0A023F6G1</accession>
<protein>
    <recommendedName>
        <fullName evidence="2">CCHC-type domain-containing protein</fullName>
    </recommendedName>
</protein>